<feature type="domain" description="Something about silencing protein 4" evidence="2">
    <location>
        <begin position="117"/>
        <end position="213"/>
    </location>
</feature>
<accession>A0ABX6EXJ7</accession>
<keyword evidence="1" id="KW-1133">Transmembrane helix</keyword>
<dbReference type="InterPro" id="IPR029184">
    <property type="entry name" value="Sas4_dom"/>
</dbReference>
<feature type="transmembrane region" description="Helical" evidence="1">
    <location>
        <begin position="269"/>
        <end position="289"/>
    </location>
</feature>
<sequence length="359" mass="42363">MKRKSRSRSSSEEVKEDEKFNFDVLEYEIDPNKRFVLSVSRVKDSGGGVEYSSNNGINNDYKNANVDADIDNVKRKRKEISNMILPIEHHQIGVNKDSNMRRRQKQKPNFTTDELVDPLTEQVYSIYHKKMMKQETRMMNDEANYSELEADRLEGILDSLEISSWRSILPKITVINNVTDEVELLHKRELTQQAIRSMLDKYKDMKHRISLHQRKQRHIMIDPHKQLDKLYSNVDKSLIIGYHSSSDEEENDLDVYQIRTRRKMMKHRIFAPTLIVPLSVPLAPTNFQYGIVADPLKSPFIVKFTKEERLKYLNKDKDFKERYRSIENFPNQEMRFVSKSRAVCELGSNSKCQKKFIHD</sequence>
<organism evidence="3 4">
    <name type="scientific">Kluyveromyces marxianus</name>
    <name type="common">Yeast</name>
    <name type="synonym">Candida kefyr</name>
    <dbReference type="NCBI Taxonomy" id="4911"/>
    <lineage>
        <taxon>Eukaryota</taxon>
        <taxon>Fungi</taxon>
        <taxon>Dikarya</taxon>
        <taxon>Ascomycota</taxon>
        <taxon>Saccharomycotina</taxon>
        <taxon>Saccharomycetes</taxon>
        <taxon>Saccharomycetales</taxon>
        <taxon>Saccharomycetaceae</taxon>
        <taxon>Kluyveromyces</taxon>
    </lineage>
</organism>
<dbReference type="PANTHER" id="PTHR38422:SF1">
    <property type="entry name" value="SOMETHING ABOUT SILENCING PROTEIN 4"/>
    <property type="match status" value="1"/>
</dbReference>
<evidence type="ECO:0000259" key="2">
    <source>
        <dbReference type="Pfam" id="PF15460"/>
    </source>
</evidence>
<dbReference type="EMBL" id="CP015058">
    <property type="protein sequence ID" value="QGN16916.1"/>
    <property type="molecule type" value="Genomic_DNA"/>
</dbReference>
<proteinExistence type="predicted"/>
<reference evidence="3 4" key="2">
    <citation type="submission" date="2019-11" db="EMBL/GenBank/DDBJ databases">
        <authorList>
            <person name="Lu H."/>
        </authorList>
    </citation>
    <scope>NUCLEOTIDE SEQUENCE [LARGE SCALE GENOMIC DNA]</scope>
    <source>
        <strain evidence="3 4">FIM1</strain>
    </source>
</reference>
<keyword evidence="4" id="KW-1185">Reference proteome</keyword>
<evidence type="ECO:0000313" key="4">
    <source>
        <dbReference type="Proteomes" id="UP000422736"/>
    </source>
</evidence>
<keyword evidence="1" id="KW-0472">Membrane</keyword>
<gene>
    <name evidence="3" type="primary">SAS4</name>
    <name evidence="3" type="ORF">FIM1_3643</name>
</gene>
<dbReference type="InterPro" id="IPR038988">
    <property type="entry name" value="Sas4"/>
</dbReference>
<evidence type="ECO:0000313" key="3">
    <source>
        <dbReference type="EMBL" id="QGN16916.1"/>
    </source>
</evidence>
<reference evidence="3 4" key="1">
    <citation type="submission" date="2016-03" db="EMBL/GenBank/DDBJ databases">
        <title>How can Kluyveromyces marxianus grow so fast - potential evolutionary course in Saccharomyces Complex revealed by comparative genomics.</title>
        <authorList>
            <person name="Mo W."/>
            <person name="Lu W."/>
            <person name="Yang X."/>
            <person name="Qi J."/>
            <person name="Lv H."/>
        </authorList>
    </citation>
    <scope>NUCLEOTIDE SEQUENCE [LARGE SCALE GENOMIC DNA]</scope>
    <source>
        <strain evidence="3 4">FIM1</strain>
    </source>
</reference>
<keyword evidence="1" id="KW-0812">Transmembrane</keyword>
<dbReference type="Proteomes" id="UP000422736">
    <property type="component" value="Chromosome 5"/>
</dbReference>
<protein>
    <submittedName>
        <fullName evidence="3">Something about silencing protein 4</fullName>
    </submittedName>
</protein>
<dbReference type="PANTHER" id="PTHR38422">
    <property type="entry name" value="SOMETHING ABOUT SILENCING PROTEIN 4"/>
    <property type="match status" value="1"/>
</dbReference>
<evidence type="ECO:0000256" key="1">
    <source>
        <dbReference type="SAM" id="Phobius"/>
    </source>
</evidence>
<dbReference type="Pfam" id="PF15460">
    <property type="entry name" value="SAS4"/>
    <property type="match status" value="1"/>
</dbReference>
<name>A0ABX6EXJ7_KLUMA</name>